<feature type="binding site" evidence="7">
    <location>
        <begin position="86"/>
        <end position="89"/>
    </location>
    <ligand>
        <name>FMN</name>
        <dbReference type="ChEBI" id="CHEBI:58210"/>
    </ligand>
</feature>
<dbReference type="eggNOG" id="COG0163">
    <property type="taxonomic scope" value="Bacteria"/>
</dbReference>
<feature type="binding site" evidence="7">
    <location>
        <position position="35"/>
    </location>
    <ligand>
        <name>FMN</name>
        <dbReference type="ChEBI" id="CHEBI:58210"/>
    </ligand>
</feature>
<dbReference type="EMBL" id="CP000860">
    <property type="protein sequence ID" value="ACA59028.1"/>
    <property type="molecule type" value="Genomic_DNA"/>
</dbReference>
<evidence type="ECO:0000313" key="10">
    <source>
        <dbReference type="Proteomes" id="UP000008544"/>
    </source>
</evidence>
<evidence type="ECO:0000256" key="1">
    <source>
        <dbReference type="ARBA" id="ARBA00022602"/>
    </source>
</evidence>
<dbReference type="GO" id="GO:0016831">
    <property type="term" value="F:carboxy-lyase activity"/>
    <property type="evidence" value="ECO:0007669"/>
    <property type="project" value="TreeGrafter"/>
</dbReference>
<dbReference type="Pfam" id="PF02441">
    <property type="entry name" value="Flavoprotein"/>
    <property type="match status" value="1"/>
</dbReference>
<keyword evidence="10" id="KW-1185">Reference proteome</keyword>
<proteinExistence type="inferred from homology"/>
<dbReference type="EC" id="2.5.1.129" evidence="7"/>
<keyword evidence="9" id="KW-0456">Lyase</keyword>
<comment type="catalytic activity">
    <reaction evidence="5 7">
        <text>dimethylallyl phosphate + FMNH2 = prenylated FMNH2 + phosphate</text>
        <dbReference type="Rhea" id="RHEA:37743"/>
        <dbReference type="ChEBI" id="CHEBI:43474"/>
        <dbReference type="ChEBI" id="CHEBI:57618"/>
        <dbReference type="ChEBI" id="CHEBI:87467"/>
        <dbReference type="ChEBI" id="CHEBI:88052"/>
        <dbReference type="EC" id="2.5.1.129"/>
    </reaction>
</comment>
<comment type="caution">
    <text evidence="7">Lacks conserved residue(s) required for the propagation of feature annotation.</text>
</comment>
<feature type="binding site" evidence="7">
    <location>
        <position position="151"/>
    </location>
    <ligand>
        <name>dimethylallyl phosphate</name>
        <dbReference type="ChEBI" id="CHEBI:88052"/>
    </ligand>
</feature>
<dbReference type="GO" id="GO:0106141">
    <property type="term" value="F:flavin prenyltransferase activity"/>
    <property type="evidence" value="ECO:0007669"/>
    <property type="project" value="UniProtKB-EC"/>
</dbReference>
<protein>
    <recommendedName>
        <fullName evidence="7">Flavin prenyltransferase UbiX</fullName>
        <ecNumber evidence="7">2.5.1.129</ecNumber>
    </recommendedName>
</protein>
<dbReference type="InterPro" id="IPR004507">
    <property type="entry name" value="UbiX-like"/>
</dbReference>
<evidence type="ECO:0000256" key="5">
    <source>
        <dbReference type="ARBA" id="ARBA00050612"/>
    </source>
</evidence>
<dbReference type="KEGG" id="dau:Daud_0482"/>
<dbReference type="HOGENOM" id="CLU_074522_0_1_9"/>
<dbReference type="AlphaFoldDB" id="B1I1S6"/>
<keyword evidence="3 7" id="KW-0288">FMN</keyword>
<feature type="binding site" evidence="7">
    <location>
        <position position="167"/>
    </location>
    <ligand>
        <name>dimethylallyl phosphate</name>
        <dbReference type="ChEBI" id="CHEBI:88052"/>
    </ligand>
</feature>
<gene>
    <name evidence="7" type="primary">ubiX</name>
    <name evidence="9" type="ordered locus">Daud_0482</name>
</gene>
<dbReference type="SUPFAM" id="SSF52507">
    <property type="entry name" value="Homo-oligomeric flavin-containing Cys decarboxylases, HFCD"/>
    <property type="match status" value="1"/>
</dbReference>
<feature type="binding site" evidence="7">
    <location>
        <begin position="9"/>
        <end position="11"/>
    </location>
    <ligand>
        <name>FMN</name>
        <dbReference type="ChEBI" id="CHEBI:58210"/>
    </ligand>
</feature>
<feature type="binding site" evidence="7">
    <location>
        <position position="121"/>
    </location>
    <ligand>
        <name>FMN</name>
        <dbReference type="ChEBI" id="CHEBI:58210"/>
    </ligand>
</feature>
<comment type="function">
    <text evidence="7">Flavin prenyltransferase that catalyzes the synthesis of the prenylated FMN cofactor (prenyl-FMN) for 4-hydroxy-3-polyprenylbenzoic acid decarboxylase UbiD. The prenyltransferase is metal-independent and links a dimethylallyl moiety from dimethylallyl monophosphate (DMAP) to the flavin N5 and C6 atoms of FMN.</text>
</comment>
<evidence type="ECO:0000313" key="9">
    <source>
        <dbReference type="EMBL" id="ACA59028.1"/>
    </source>
</evidence>
<dbReference type="InterPro" id="IPR036551">
    <property type="entry name" value="Flavin_trans-like"/>
</dbReference>
<evidence type="ECO:0000256" key="2">
    <source>
        <dbReference type="ARBA" id="ARBA00022630"/>
    </source>
</evidence>
<keyword evidence="4 7" id="KW-0808">Transferase</keyword>
<dbReference type="InterPro" id="IPR003382">
    <property type="entry name" value="Flavoprotein"/>
</dbReference>
<dbReference type="PANTHER" id="PTHR43374:SF1">
    <property type="entry name" value="FLAVIN PRENYLTRANSFERASE PAD1, MITOCHONDRIAL"/>
    <property type="match status" value="1"/>
</dbReference>
<dbReference type="NCBIfam" id="TIGR00421">
    <property type="entry name" value="ubiX_pad"/>
    <property type="match status" value="1"/>
</dbReference>
<comment type="similarity">
    <text evidence="6 7">Belongs to the UbiX/PAD1 family.</text>
</comment>
<dbReference type="HAMAP" id="MF_01984">
    <property type="entry name" value="ubiX_pad"/>
    <property type="match status" value="1"/>
</dbReference>
<evidence type="ECO:0000256" key="4">
    <source>
        <dbReference type="ARBA" id="ARBA00022679"/>
    </source>
</evidence>
<evidence type="ECO:0000259" key="8">
    <source>
        <dbReference type="Pfam" id="PF02441"/>
    </source>
</evidence>
<evidence type="ECO:0000256" key="7">
    <source>
        <dbReference type="HAMAP-Rule" id="MF_01984"/>
    </source>
</evidence>
<name>B1I1S6_DESAP</name>
<dbReference type="STRING" id="477974.Daud_0482"/>
<reference evidence="9 10" key="2">
    <citation type="journal article" date="2008" name="Science">
        <title>Environmental genomics reveals a single-species ecosystem deep within Earth.</title>
        <authorList>
            <person name="Chivian D."/>
            <person name="Brodie E.L."/>
            <person name="Alm E.J."/>
            <person name="Culley D.E."/>
            <person name="Dehal P.S."/>
            <person name="Desantis T.Z."/>
            <person name="Gihring T.M."/>
            <person name="Lapidus A."/>
            <person name="Lin L.H."/>
            <person name="Lowry S.R."/>
            <person name="Moser D.P."/>
            <person name="Richardson P.M."/>
            <person name="Southam G."/>
            <person name="Wanger G."/>
            <person name="Pratt L.M."/>
            <person name="Andersen G.L."/>
            <person name="Hazen T.C."/>
            <person name="Brockman F.J."/>
            <person name="Arkin A.P."/>
            <person name="Onstott T.C."/>
        </authorList>
    </citation>
    <scope>NUCLEOTIDE SEQUENCE [LARGE SCALE GENOMIC DNA]</scope>
    <source>
        <strain evidence="9 10">MP104C</strain>
    </source>
</reference>
<reference evidence="10" key="1">
    <citation type="submission" date="2007-10" db="EMBL/GenBank/DDBJ databases">
        <title>Complete sequence of chromosome of Desulforudis audaxviator MP104C.</title>
        <authorList>
            <person name="Copeland A."/>
            <person name="Lucas S."/>
            <person name="Lapidus A."/>
            <person name="Barry K."/>
            <person name="Glavina del Rio T."/>
            <person name="Dalin E."/>
            <person name="Tice H."/>
            <person name="Bruce D."/>
            <person name="Pitluck S."/>
            <person name="Lowry S.R."/>
            <person name="Larimer F."/>
            <person name="Land M.L."/>
            <person name="Hauser L."/>
            <person name="Kyrpides N."/>
            <person name="Ivanova N.N."/>
            <person name="Richardson P."/>
        </authorList>
    </citation>
    <scope>NUCLEOTIDE SEQUENCE [LARGE SCALE GENOMIC DNA]</scope>
    <source>
        <strain evidence="10">MP104C</strain>
    </source>
</reference>
<dbReference type="Gene3D" id="3.40.50.1950">
    <property type="entry name" value="Flavin prenyltransferase-like"/>
    <property type="match status" value="1"/>
</dbReference>
<keyword evidence="1 7" id="KW-0637">Prenyltransferase</keyword>
<accession>B1I1S6</accession>
<organism evidence="9 10">
    <name type="scientific">Desulforudis audaxviator (strain MP104C)</name>
    <dbReference type="NCBI Taxonomy" id="477974"/>
    <lineage>
        <taxon>Bacteria</taxon>
        <taxon>Bacillati</taxon>
        <taxon>Bacillota</taxon>
        <taxon>Clostridia</taxon>
        <taxon>Thermoanaerobacterales</taxon>
        <taxon>Candidatus Desulforudaceae</taxon>
        <taxon>Candidatus Desulforudis</taxon>
    </lineage>
</organism>
<dbReference type="Proteomes" id="UP000008544">
    <property type="component" value="Chromosome"/>
</dbReference>
<dbReference type="FunFam" id="3.40.50.1950:FF:000001">
    <property type="entry name" value="Flavin prenyltransferase UbiX"/>
    <property type="match status" value="1"/>
</dbReference>
<evidence type="ECO:0000256" key="6">
    <source>
        <dbReference type="ARBA" id="ARBA00060793"/>
    </source>
</evidence>
<dbReference type="NCBIfam" id="NF004685">
    <property type="entry name" value="PRK06029.1"/>
    <property type="match status" value="1"/>
</dbReference>
<keyword evidence="2 7" id="KW-0285">Flavoprotein</keyword>
<evidence type="ECO:0000256" key="3">
    <source>
        <dbReference type="ARBA" id="ARBA00022643"/>
    </source>
</evidence>
<dbReference type="RefSeq" id="WP_012301617.1">
    <property type="nucleotide sequence ID" value="NC_010424.1"/>
</dbReference>
<dbReference type="PANTHER" id="PTHR43374">
    <property type="entry name" value="FLAVIN PRENYLTRANSFERASE"/>
    <property type="match status" value="1"/>
</dbReference>
<sequence length="207" mass="22602">MRIVVAITGASGALYGISVLRELTAHNVETRLIISRAARYIIRQETGLDPDLVAGYTPFSYTEDDFDADIASGSFRHDGMVIAPCSMKTLAAIAHGYAENLIQRAADVTIKERRRLVLLPRETPLSPIHLENMLKLARIGVTIMPPVPAFYLRPVVIDDLVRHTTARVLDQLGVKHNLADGWGDRYRLSGFTSASPSGSGPKPPETG</sequence>
<feature type="domain" description="Flavoprotein" evidence="8">
    <location>
        <begin position="1"/>
        <end position="170"/>
    </location>
</feature>
<dbReference type="OrthoDB" id="9781577at2"/>